<sequence>MEIDRVSAFYRIPPSHLHQFVQAIWLHAGSSAEESRLVADHLVAANLAGHDSHGVGMIPSYMNSLDQGFLQLNQHPTLVKDAGAVITLHGHNGFGQVAAHEAMQQGIERAAKLGIAAVGLHHSHHIGRIGHWAEQCAAAGFVSFHFVNVMGDPMVAPFNGSDRRFGTNPFCAIFPRRDAKPLLLDFATSGIAFGKTRVAWNKGQQVAPGYLIDNQGQPTTEPGVMHQAPYGSLMPFGLHKGYALATMCEILGGALSGGRTTHDATLVSSHDAIFNCMTTIIVNPEAFDAPAMQEEAEAFLEWVKRSPQSGDAPIQVPGEWEEQNRQERDREGIPLDSNSWEQICAAARKAGMPEEELAAFRALAQ</sequence>
<keyword evidence="2" id="KW-0560">Oxidoreductase</keyword>
<feature type="region of interest" description="Disordered" evidence="3">
    <location>
        <begin position="308"/>
        <end position="338"/>
    </location>
</feature>
<dbReference type="InterPro" id="IPR036111">
    <property type="entry name" value="Mal/L-sulfo/L-lacto_DH-like_sf"/>
</dbReference>
<keyword evidence="5" id="KW-1185">Reference proteome</keyword>
<dbReference type="SUPFAM" id="SSF89733">
    <property type="entry name" value="L-sulfolactate dehydrogenase-like"/>
    <property type="match status" value="1"/>
</dbReference>
<dbReference type="Proteomes" id="UP000780690">
    <property type="component" value="Unassembled WGS sequence"/>
</dbReference>
<evidence type="ECO:0000256" key="1">
    <source>
        <dbReference type="ARBA" id="ARBA00006056"/>
    </source>
</evidence>
<protein>
    <submittedName>
        <fullName evidence="4">Malate/lactate/ureidoglycolate dehydrogenase</fullName>
    </submittedName>
</protein>
<dbReference type="Gene3D" id="3.30.1370.60">
    <property type="entry name" value="Hypothetical oxidoreductase yiak, domain 2"/>
    <property type="match status" value="1"/>
</dbReference>
<name>A0ABX0QSI4_9GAMM</name>
<dbReference type="Gene3D" id="1.10.1530.10">
    <property type="match status" value="1"/>
</dbReference>
<dbReference type="RefSeq" id="WP_167136444.1">
    <property type="nucleotide sequence ID" value="NZ_JBGMNH010000033.1"/>
</dbReference>
<dbReference type="InterPro" id="IPR043144">
    <property type="entry name" value="Mal/L-sulf/L-lact_DH-like_ah"/>
</dbReference>
<evidence type="ECO:0000313" key="5">
    <source>
        <dbReference type="Proteomes" id="UP000780690"/>
    </source>
</evidence>
<dbReference type="EMBL" id="VWXD01000002">
    <property type="protein sequence ID" value="NIE99906.1"/>
    <property type="molecule type" value="Genomic_DNA"/>
</dbReference>
<dbReference type="Pfam" id="PF02615">
    <property type="entry name" value="Ldh_2"/>
    <property type="match status" value="1"/>
</dbReference>
<evidence type="ECO:0000256" key="3">
    <source>
        <dbReference type="SAM" id="MobiDB-lite"/>
    </source>
</evidence>
<reference evidence="4 5" key="1">
    <citation type="journal article" date="2019" name="bioRxiv">
        <title>Bacteria contribute to plant secondary compound degradation in a generalist herbivore system.</title>
        <authorList>
            <person name="Francoeur C.B."/>
            <person name="Khadempour L."/>
            <person name="Moreira-Soto R.D."/>
            <person name="Gotting K."/>
            <person name="Book A.J."/>
            <person name="Pinto-Tomas A.A."/>
            <person name="Keefover-Ring K."/>
            <person name="Currie C.R."/>
        </authorList>
    </citation>
    <scope>NUCLEOTIDE SEQUENCE [LARGE SCALE GENOMIC DNA]</scope>
    <source>
        <strain evidence="4 5">Acro-805</strain>
    </source>
</reference>
<dbReference type="InterPro" id="IPR043143">
    <property type="entry name" value="Mal/L-sulf/L-lact_DH-like_NADP"/>
</dbReference>
<proteinExistence type="inferred from homology"/>
<evidence type="ECO:0000313" key="4">
    <source>
        <dbReference type="EMBL" id="NIE99906.1"/>
    </source>
</evidence>
<gene>
    <name evidence="4" type="ORF">F3J38_07460</name>
</gene>
<feature type="compositionally biased region" description="Basic and acidic residues" evidence="3">
    <location>
        <begin position="322"/>
        <end position="333"/>
    </location>
</feature>
<comment type="caution">
    <text evidence="4">The sequence shown here is derived from an EMBL/GenBank/DDBJ whole genome shotgun (WGS) entry which is preliminary data.</text>
</comment>
<dbReference type="PANTHER" id="PTHR11091">
    <property type="entry name" value="OXIDOREDUCTASE-RELATED"/>
    <property type="match status" value="1"/>
</dbReference>
<accession>A0ABX0QSI4</accession>
<comment type="similarity">
    <text evidence="1">Belongs to the LDH2/MDH2 oxidoreductase family.</text>
</comment>
<dbReference type="InterPro" id="IPR003767">
    <property type="entry name" value="Malate/L-lactate_DH-like"/>
</dbReference>
<organism evidence="4 5">
    <name type="scientific">Candidatus Pantoea formicae</name>
    <dbReference type="NCBI Taxonomy" id="2608355"/>
    <lineage>
        <taxon>Bacteria</taxon>
        <taxon>Pseudomonadati</taxon>
        <taxon>Pseudomonadota</taxon>
        <taxon>Gammaproteobacteria</taxon>
        <taxon>Enterobacterales</taxon>
        <taxon>Erwiniaceae</taxon>
        <taxon>Pantoea</taxon>
    </lineage>
</organism>
<evidence type="ECO:0000256" key="2">
    <source>
        <dbReference type="ARBA" id="ARBA00023002"/>
    </source>
</evidence>
<dbReference type="NCBIfam" id="NF007504">
    <property type="entry name" value="PRK10098.1"/>
    <property type="match status" value="1"/>
</dbReference>
<dbReference type="PANTHER" id="PTHR11091:SF0">
    <property type="entry name" value="MALATE DEHYDROGENASE"/>
    <property type="match status" value="1"/>
</dbReference>